<accession>A0A0F9IU74</accession>
<comment type="caution">
    <text evidence="2">The sequence shown here is derived from an EMBL/GenBank/DDBJ whole genome shotgun (WGS) entry which is preliminary data.</text>
</comment>
<keyword evidence="1" id="KW-1133">Transmembrane helix</keyword>
<keyword evidence="1" id="KW-0812">Transmembrane</keyword>
<feature type="transmembrane region" description="Helical" evidence="1">
    <location>
        <begin position="26"/>
        <end position="45"/>
    </location>
</feature>
<evidence type="ECO:0000256" key="1">
    <source>
        <dbReference type="SAM" id="Phobius"/>
    </source>
</evidence>
<dbReference type="EMBL" id="LAZR01013105">
    <property type="protein sequence ID" value="KKM23534.1"/>
    <property type="molecule type" value="Genomic_DNA"/>
</dbReference>
<organism evidence="2">
    <name type="scientific">marine sediment metagenome</name>
    <dbReference type="NCBI Taxonomy" id="412755"/>
    <lineage>
        <taxon>unclassified sequences</taxon>
        <taxon>metagenomes</taxon>
        <taxon>ecological metagenomes</taxon>
    </lineage>
</organism>
<proteinExistence type="predicted"/>
<reference evidence="2" key="1">
    <citation type="journal article" date="2015" name="Nature">
        <title>Complex archaea that bridge the gap between prokaryotes and eukaryotes.</title>
        <authorList>
            <person name="Spang A."/>
            <person name="Saw J.H."/>
            <person name="Jorgensen S.L."/>
            <person name="Zaremba-Niedzwiedzka K."/>
            <person name="Martijn J."/>
            <person name="Lind A.E."/>
            <person name="van Eijk R."/>
            <person name="Schleper C."/>
            <person name="Guy L."/>
            <person name="Ettema T.J."/>
        </authorList>
    </citation>
    <scope>NUCLEOTIDE SEQUENCE</scope>
</reference>
<dbReference type="AlphaFoldDB" id="A0A0F9IU74"/>
<name>A0A0F9IU74_9ZZZZ</name>
<gene>
    <name evidence="2" type="ORF">LCGC14_1614210</name>
</gene>
<sequence>MQIVYHLIVFYLTCHLIWCLFREKKFWNQVSVALVLIMFLLRLFLIK</sequence>
<protein>
    <submittedName>
        <fullName evidence="2">Uncharacterized protein</fullName>
    </submittedName>
</protein>
<keyword evidence="1" id="KW-0472">Membrane</keyword>
<evidence type="ECO:0000313" key="2">
    <source>
        <dbReference type="EMBL" id="KKM23534.1"/>
    </source>
</evidence>